<evidence type="ECO:0000259" key="1">
    <source>
        <dbReference type="PROSITE" id="PS50878"/>
    </source>
</evidence>
<organism evidence="2 3">
    <name type="scientific">Limosa lapponica baueri</name>
    <dbReference type="NCBI Taxonomy" id="1758121"/>
    <lineage>
        <taxon>Eukaryota</taxon>
        <taxon>Metazoa</taxon>
        <taxon>Chordata</taxon>
        <taxon>Craniata</taxon>
        <taxon>Vertebrata</taxon>
        <taxon>Euteleostomi</taxon>
        <taxon>Archelosauria</taxon>
        <taxon>Archosauria</taxon>
        <taxon>Dinosauria</taxon>
        <taxon>Saurischia</taxon>
        <taxon>Theropoda</taxon>
        <taxon>Coelurosauria</taxon>
        <taxon>Aves</taxon>
        <taxon>Neognathae</taxon>
        <taxon>Neoaves</taxon>
        <taxon>Charadriiformes</taxon>
        <taxon>Scolopacidae</taxon>
        <taxon>Limosa</taxon>
    </lineage>
</organism>
<dbReference type="EMBL" id="KZ505765">
    <property type="protein sequence ID" value="PKU45335.1"/>
    <property type="molecule type" value="Genomic_DNA"/>
</dbReference>
<evidence type="ECO:0000313" key="3">
    <source>
        <dbReference type="Proteomes" id="UP000233556"/>
    </source>
</evidence>
<accession>A0A2I0UH12</accession>
<reference evidence="3" key="2">
    <citation type="submission" date="2017-12" db="EMBL/GenBank/DDBJ databases">
        <title>Genome sequence of the Bar-tailed Godwit (Limosa lapponica baueri).</title>
        <authorList>
            <person name="Lima N.C.B."/>
            <person name="Parody-Merino A.M."/>
            <person name="Battley P.F."/>
            <person name="Fidler A.E."/>
            <person name="Prosdocimi F."/>
        </authorList>
    </citation>
    <scope>NUCLEOTIDE SEQUENCE [LARGE SCALE GENOMIC DNA]</scope>
</reference>
<reference evidence="3" key="1">
    <citation type="submission" date="2017-11" db="EMBL/GenBank/DDBJ databases">
        <authorList>
            <person name="Lima N.C."/>
            <person name="Parody-Merino A.M."/>
            <person name="Battley P.F."/>
            <person name="Fidler A.E."/>
            <person name="Prosdocimi F."/>
        </authorList>
    </citation>
    <scope>NUCLEOTIDE SEQUENCE [LARGE SCALE GENOMIC DNA]</scope>
</reference>
<dbReference type="Proteomes" id="UP000233556">
    <property type="component" value="Unassembled WGS sequence"/>
</dbReference>
<dbReference type="Pfam" id="PF00078">
    <property type="entry name" value="RVT_1"/>
    <property type="match status" value="1"/>
</dbReference>
<dbReference type="AlphaFoldDB" id="A0A2I0UH12"/>
<dbReference type="InterPro" id="IPR000477">
    <property type="entry name" value="RT_dom"/>
</dbReference>
<dbReference type="OrthoDB" id="416454at2759"/>
<dbReference type="InterPro" id="IPR043502">
    <property type="entry name" value="DNA/RNA_pol_sf"/>
</dbReference>
<proteinExistence type="predicted"/>
<dbReference type="PROSITE" id="PS50878">
    <property type="entry name" value="RT_POL"/>
    <property type="match status" value="1"/>
</dbReference>
<evidence type="ECO:0000313" key="2">
    <source>
        <dbReference type="EMBL" id="PKU45335.1"/>
    </source>
</evidence>
<protein>
    <recommendedName>
        <fullName evidence="1">Reverse transcriptase domain-containing protein</fullName>
    </recommendedName>
</protein>
<dbReference type="PANTHER" id="PTHR33332">
    <property type="entry name" value="REVERSE TRANSCRIPTASE DOMAIN-CONTAINING PROTEIN"/>
    <property type="match status" value="1"/>
</dbReference>
<sequence>MSWEPTRKGSEELRRLGYDVIGYMVIQQIQIGLPVRRKANLLTLAYKESPHSRFSDIDIGLARRVADIVCLDFSKAFDTLPHKILIDKLIKNGKVSEPPHLEGGIQSSWRPVSSGVPQGSILGPVLSSIFVNDLDDGIECTLSKFADDTKLGGMTNKPEGCVAIQRNLDRLEQWAERSLMKFDRRKCKVLHLGRNNPMHEYTLGAHRLERNLVEKAQRS</sequence>
<gene>
    <name evidence="2" type="ORF">llap_4354</name>
</gene>
<keyword evidence="3" id="KW-1185">Reference proteome</keyword>
<dbReference type="SUPFAM" id="SSF56672">
    <property type="entry name" value="DNA/RNA polymerases"/>
    <property type="match status" value="1"/>
</dbReference>
<name>A0A2I0UH12_LIMLA</name>
<feature type="domain" description="Reverse transcriptase" evidence="1">
    <location>
        <begin position="1"/>
        <end position="203"/>
    </location>
</feature>